<dbReference type="PANTHER" id="PTHR12510:SF4">
    <property type="entry name" value="GAMMA-GLUTAMYLAMINECYCLOTRANSFERASE"/>
    <property type="match status" value="1"/>
</dbReference>
<keyword evidence="6" id="KW-1185">Reference proteome</keyword>
<sequence>MSRTLREQVFVYGTLRRGGSNHRLLRDARLLGAHRTDPVFAMLDVGPYPGVVNGGETAIQGEVYAVTPAQFRELDALEDYPRTYTRQRIATPWGEAWIYLYRPRGQRLPQVPTGDWFHSSRR</sequence>
<dbReference type="GO" id="GO:0061929">
    <property type="term" value="F:gamma-glutamylaminecyclotransferase activity"/>
    <property type="evidence" value="ECO:0007669"/>
    <property type="project" value="InterPro"/>
</dbReference>
<dbReference type="CDD" id="cd06661">
    <property type="entry name" value="GGCT_like"/>
    <property type="match status" value="1"/>
</dbReference>
<protein>
    <recommendedName>
        <fullName evidence="3">Gamma-glutamylcyclotransferase family protein</fullName>
    </recommendedName>
</protein>
<dbReference type="Proteomes" id="UP000199657">
    <property type="component" value="Unassembled WGS sequence"/>
</dbReference>
<dbReference type="InterPro" id="IPR013024">
    <property type="entry name" value="GGCT-like"/>
</dbReference>
<evidence type="ECO:0000313" key="6">
    <source>
        <dbReference type="Proteomes" id="UP000199657"/>
    </source>
</evidence>
<accession>A0A1H8QRJ8</accession>
<keyword evidence="5" id="KW-0808">Transferase</keyword>
<comment type="similarity">
    <text evidence="1 3">Belongs to the gamma-glutamylcyclotransferase family.</text>
</comment>
<feature type="active site" description="Proton acceptor" evidence="2">
    <location>
        <position position="78"/>
    </location>
</feature>
<gene>
    <name evidence="5" type="ORF">SAMN04488052_101722</name>
</gene>
<dbReference type="InterPro" id="IPR036568">
    <property type="entry name" value="GGCT-like_sf"/>
</dbReference>
<dbReference type="Gene3D" id="3.10.490.10">
    <property type="entry name" value="Gamma-glutamyl cyclotransferase-like"/>
    <property type="match status" value="1"/>
</dbReference>
<dbReference type="Pfam" id="PF06094">
    <property type="entry name" value="GGACT"/>
    <property type="match status" value="1"/>
</dbReference>
<dbReference type="GO" id="GO:0016740">
    <property type="term" value="F:transferase activity"/>
    <property type="evidence" value="ECO:0007669"/>
    <property type="project" value="UniProtKB-KW"/>
</dbReference>
<dbReference type="InterPro" id="IPR039126">
    <property type="entry name" value="GGACT"/>
</dbReference>
<dbReference type="RefSeq" id="WP_216110666.1">
    <property type="nucleotide sequence ID" value="NZ_FOEG01000001.1"/>
</dbReference>
<proteinExistence type="inferred from homology"/>
<reference evidence="5 6" key="1">
    <citation type="submission" date="2016-10" db="EMBL/GenBank/DDBJ databases">
        <authorList>
            <person name="de Groot N.N."/>
        </authorList>
    </citation>
    <scope>NUCLEOTIDE SEQUENCE [LARGE SCALE GENOMIC DNA]</scope>
    <source>
        <strain evidence="5 6">CGMCC 1.6291</strain>
    </source>
</reference>
<dbReference type="STRING" id="406100.SAMN04488052_101722"/>
<dbReference type="EMBL" id="FOEG01000001">
    <property type="protein sequence ID" value="SEO56454.1"/>
    <property type="molecule type" value="Genomic_DNA"/>
</dbReference>
<organism evidence="5 6">
    <name type="scientific">Aquisalimonas asiatica</name>
    <dbReference type="NCBI Taxonomy" id="406100"/>
    <lineage>
        <taxon>Bacteria</taxon>
        <taxon>Pseudomonadati</taxon>
        <taxon>Pseudomonadota</taxon>
        <taxon>Gammaproteobacteria</taxon>
        <taxon>Chromatiales</taxon>
        <taxon>Ectothiorhodospiraceae</taxon>
        <taxon>Aquisalimonas</taxon>
    </lineage>
</organism>
<name>A0A1H8QRJ8_9GAMM</name>
<dbReference type="SUPFAM" id="SSF110857">
    <property type="entry name" value="Gamma-glutamyl cyclotransferase-like"/>
    <property type="match status" value="1"/>
</dbReference>
<dbReference type="GO" id="GO:0005829">
    <property type="term" value="C:cytosol"/>
    <property type="evidence" value="ECO:0007669"/>
    <property type="project" value="TreeGrafter"/>
</dbReference>
<dbReference type="PANTHER" id="PTHR12510">
    <property type="entry name" value="TROPONIN C-AKIN-1 PROTEIN"/>
    <property type="match status" value="1"/>
</dbReference>
<dbReference type="InterPro" id="IPR009288">
    <property type="entry name" value="AIG2-like_dom"/>
</dbReference>
<evidence type="ECO:0000259" key="4">
    <source>
        <dbReference type="Pfam" id="PF06094"/>
    </source>
</evidence>
<evidence type="ECO:0000256" key="2">
    <source>
        <dbReference type="PIRSR" id="PIRSR639126-1"/>
    </source>
</evidence>
<evidence type="ECO:0000256" key="3">
    <source>
        <dbReference type="RuleBase" id="RU367036"/>
    </source>
</evidence>
<dbReference type="AlphaFoldDB" id="A0A1H8QRJ8"/>
<evidence type="ECO:0000256" key="1">
    <source>
        <dbReference type="ARBA" id="ARBA00008861"/>
    </source>
</evidence>
<evidence type="ECO:0000313" key="5">
    <source>
        <dbReference type="EMBL" id="SEO56454.1"/>
    </source>
</evidence>
<feature type="domain" description="Gamma-glutamylcyclotransferase AIG2-like" evidence="4">
    <location>
        <begin position="9"/>
        <end position="116"/>
    </location>
</feature>